<keyword evidence="5" id="KW-0808">Transferase</keyword>
<comment type="pathway">
    <text evidence="2">Protein modification; protein glycosylation.</text>
</comment>
<feature type="transmembrane region" description="Helical" evidence="11">
    <location>
        <begin position="99"/>
        <end position="121"/>
    </location>
</feature>
<evidence type="ECO:0000256" key="5">
    <source>
        <dbReference type="ARBA" id="ARBA00022679"/>
    </source>
</evidence>
<keyword evidence="4" id="KW-0328">Glycosyltransferase</keyword>
<evidence type="ECO:0000256" key="11">
    <source>
        <dbReference type="SAM" id="Phobius"/>
    </source>
</evidence>
<evidence type="ECO:0000256" key="10">
    <source>
        <dbReference type="ARBA" id="ARBA00049506"/>
    </source>
</evidence>
<evidence type="ECO:0000256" key="2">
    <source>
        <dbReference type="ARBA" id="ARBA00004922"/>
    </source>
</evidence>
<evidence type="ECO:0000313" key="12">
    <source>
        <dbReference type="WBParaSite" id="MCU_003312-RA"/>
    </source>
</evidence>
<dbReference type="EC" id="2.4.1.258" evidence="3"/>
<dbReference type="GO" id="GO:0005789">
    <property type="term" value="C:endoplasmic reticulum membrane"/>
    <property type="evidence" value="ECO:0007669"/>
    <property type="project" value="UniProtKB-SubCell"/>
</dbReference>
<evidence type="ECO:0000256" key="3">
    <source>
        <dbReference type="ARBA" id="ARBA00011964"/>
    </source>
</evidence>
<evidence type="ECO:0000256" key="9">
    <source>
        <dbReference type="ARBA" id="ARBA00023136"/>
    </source>
</evidence>
<dbReference type="PANTHER" id="PTHR12646:SF0">
    <property type="entry name" value="DOL-P-MAN:MAN(5)GLCNAC(2)-PP-DOL ALPHA-1,3-MANNOSYLTRANSFERASE"/>
    <property type="match status" value="1"/>
</dbReference>
<accession>A0A5K3EXK3</accession>
<proteinExistence type="predicted"/>
<dbReference type="PANTHER" id="PTHR12646">
    <property type="entry name" value="NOT56 - RELATED"/>
    <property type="match status" value="1"/>
</dbReference>
<dbReference type="WBParaSite" id="MCU_003312-RA">
    <property type="protein sequence ID" value="MCU_003312-RA"/>
    <property type="gene ID" value="MCU_003312"/>
</dbReference>
<dbReference type="GO" id="GO:0052925">
    <property type="term" value="F:dol-P-Man:Man(5)GlcNAc(2)-PP-Dol alpha-1,3-mannosyltransferase activity"/>
    <property type="evidence" value="ECO:0007669"/>
    <property type="project" value="UniProtKB-EC"/>
</dbReference>
<evidence type="ECO:0000256" key="6">
    <source>
        <dbReference type="ARBA" id="ARBA00022692"/>
    </source>
</evidence>
<evidence type="ECO:0000256" key="4">
    <source>
        <dbReference type="ARBA" id="ARBA00022676"/>
    </source>
</evidence>
<keyword evidence="6 11" id="KW-0812">Transmembrane</keyword>
<name>A0A5K3EXK3_MESCO</name>
<organism evidence="12">
    <name type="scientific">Mesocestoides corti</name>
    <name type="common">Flatworm</name>
    <dbReference type="NCBI Taxonomy" id="53468"/>
    <lineage>
        <taxon>Eukaryota</taxon>
        <taxon>Metazoa</taxon>
        <taxon>Spiralia</taxon>
        <taxon>Lophotrochozoa</taxon>
        <taxon>Platyhelminthes</taxon>
        <taxon>Cestoda</taxon>
        <taxon>Eucestoda</taxon>
        <taxon>Cyclophyllidea</taxon>
        <taxon>Mesocestoididae</taxon>
        <taxon>Mesocestoides</taxon>
    </lineage>
</organism>
<reference evidence="12" key="1">
    <citation type="submission" date="2019-11" db="UniProtKB">
        <authorList>
            <consortium name="WormBaseParasite"/>
        </authorList>
    </citation>
    <scope>IDENTIFICATION</scope>
</reference>
<keyword evidence="7" id="KW-0256">Endoplasmic reticulum</keyword>
<feature type="transmembrane region" description="Helical" evidence="11">
    <location>
        <begin position="21"/>
        <end position="40"/>
    </location>
</feature>
<comment type="catalytic activity">
    <reaction evidence="10">
        <text>an alpha-D-Man-(1-&gt;2)-alpha-D-Man-(1-&gt;2)-alpha-D-Man-(1-&gt;3)-[alpha-D-Man-(1-&gt;6)]-beta-D-Man-(1-&gt;4)-beta-D-GlcNAc-(1-&gt;4)-alpha-D-GlcNAc-diphospho-di-trans,poly-cis-dolichol + a di-trans,poly-cis-dolichyl beta-D-mannosyl phosphate = an alpha-D-Man-(1-&gt;2)-alpha-D-Man-(1-&gt;2)-alpha-D-Man-(1-&gt;3)-[alpha-D-Man-(1-&gt;3)-alpha-D-Man-(1-&gt;6)]-beta-D-Man-(1-&gt;4)-beta-D-GlcNAc-(1-&gt;4)-alpha-D-GlcNAc-diphospho-di-trans,poly-cis-dolichol + a di-trans,poly-cis-dolichyl phosphate + H(+)</text>
        <dbReference type="Rhea" id="RHEA:29527"/>
        <dbReference type="Rhea" id="RHEA-COMP:19498"/>
        <dbReference type="Rhea" id="RHEA-COMP:19501"/>
        <dbReference type="Rhea" id="RHEA-COMP:19516"/>
        <dbReference type="Rhea" id="RHEA-COMP:19517"/>
        <dbReference type="ChEBI" id="CHEBI:15378"/>
        <dbReference type="ChEBI" id="CHEBI:57683"/>
        <dbReference type="ChEBI" id="CHEBI:58211"/>
        <dbReference type="ChEBI" id="CHEBI:132515"/>
        <dbReference type="ChEBI" id="CHEBI:132516"/>
        <dbReference type="EC" id="2.4.1.258"/>
    </reaction>
    <physiologicalReaction direction="left-to-right" evidence="10">
        <dbReference type="Rhea" id="RHEA:29528"/>
    </physiologicalReaction>
</comment>
<dbReference type="InterPro" id="IPR007873">
    <property type="entry name" value="Glycosyltransferase_ALG3"/>
</dbReference>
<comment type="subcellular location">
    <subcellularLocation>
        <location evidence="1">Endoplasmic reticulum membrane</location>
        <topology evidence="1">Multi-pass membrane protein</topology>
    </subcellularLocation>
</comment>
<protein>
    <recommendedName>
        <fullName evidence="3">dolichyl-P-Man:Man5GlcNAc2-PP-dolichol alpha-1,3-mannosyltransferase</fullName>
        <ecNumber evidence="3">2.4.1.258</ecNumber>
    </recommendedName>
</protein>
<sequence>MAILDCLAKGKDILISPAFSSLILPFVWLADISFSIYVILKVAYTEIDWIAYMQQTETFLNGTLDYDQLIGQTGPCVYPAGHVYVCSILYFLTDHGLNIFKAQCIFLGVYALSLGLIFNIYRKISKVPLFSILIM</sequence>
<dbReference type="AlphaFoldDB" id="A0A5K3EXK3"/>
<keyword evidence="9 11" id="KW-0472">Membrane</keyword>
<dbReference type="Pfam" id="PF05208">
    <property type="entry name" value="ALG3"/>
    <property type="match status" value="1"/>
</dbReference>
<evidence type="ECO:0000256" key="8">
    <source>
        <dbReference type="ARBA" id="ARBA00022989"/>
    </source>
</evidence>
<evidence type="ECO:0000256" key="1">
    <source>
        <dbReference type="ARBA" id="ARBA00004477"/>
    </source>
</evidence>
<evidence type="ECO:0000256" key="7">
    <source>
        <dbReference type="ARBA" id="ARBA00022824"/>
    </source>
</evidence>
<keyword evidence="8 11" id="KW-1133">Transmembrane helix</keyword>